<gene>
    <name evidence="1" type="ORF">HMPREF0022_03273</name>
</gene>
<proteinExistence type="predicted"/>
<comment type="caution">
    <text evidence="1">The sequence shown here is derived from an EMBL/GenBank/DDBJ whole genome shotgun (WGS) entry which is preliminary data.</text>
</comment>
<evidence type="ECO:0000313" key="1">
    <source>
        <dbReference type="EMBL" id="EGJ66997.1"/>
    </source>
</evidence>
<accession>A0A828SPN4</accession>
<dbReference type="Proteomes" id="UP000003204">
    <property type="component" value="Unassembled WGS sequence"/>
</dbReference>
<dbReference type="EMBL" id="ACYS02000180">
    <property type="protein sequence ID" value="EGJ66997.1"/>
    <property type="molecule type" value="Genomic_DNA"/>
</dbReference>
<reference evidence="1 2" key="1">
    <citation type="submission" date="2011-04" db="EMBL/GenBank/DDBJ databases">
        <authorList>
            <person name="Weinstock G."/>
            <person name="Sodergren E."/>
            <person name="Clifton S."/>
            <person name="Fulton L."/>
            <person name="Fulton B."/>
            <person name="Courtney L."/>
            <person name="Fronick C."/>
            <person name="Harrison M."/>
            <person name="Strong C."/>
            <person name="Farmer C."/>
            <person name="Delahaunty K."/>
            <person name="Markovic C."/>
            <person name="Hall O."/>
            <person name="Minx P."/>
            <person name="Tomlinson C."/>
            <person name="Mitreva M."/>
            <person name="Hou S."/>
            <person name="Chen J."/>
            <person name="Wollam A."/>
            <person name="Pepin K.H."/>
            <person name="Johnson M."/>
            <person name="Bhonagiri V."/>
            <person name="Zhang X."/>
            <person name="Suruliraj S."/>
            <person name="Warren W."/>
            <person name="Chinwalla A."/>
            <person name="Mardis E.R."/>
            <person name="Wilson R.K."/>
        </authorList>
    </citation>
    <scope>NUCLEOTIDE SEQUENCE [LARGE SCALE GENOMIC DNA]</scope>
    <source>
        <strain evidence="1 2">6014059</strain>
    </source>
</reference>
<dbReference type="AlphaFoldDB" id="A0A828SPN4"/>
<evidence type="ECO:0000313" key="2">
    <source>
        <dbReference type="Proteomes" id="UP000003204"/>
    </source>
</evidence>
<protein>
    <submittedName>
        <fullName evidence="1">Uncharacterized protein</fullName>
    </submittedName>
</protein>
<sequence>MMKNILNIDIYLHTYKAPIFLTKRIAALSRTALVSNTFQKVQSIPLVFSEGAK</sequence>
<name>A0A828SPN4_ACIBA</name>
<organism evidence="1 2">
    <name type="scientific">Acinetobacter baumannii 6014059</name>
    <dbReference type="NCBI Taxonomy" id="525242"/>
    <lineage>
        <taxon>Bacteria</taxon>
        <taxon>Pseudomonadati</taxon>
        <taxon>Pseudomonadota</taxon>
        <taxon>Gammaproteobacteria</taxon>
        <taxon>Moraxellales</taxon>
        <taxon>Moraxellaceae</taxon>
        <taxon>Acinetobacter</taxon>
        <taxon>Acinetobacter calcoaceticus/baumannii complex</taxon>
    </lineage>
</organism>